<dbReference type="Proteomes" id="UP000202635">
    <property type="component" value="Genome"/>
</dbReference>
<keyword evidence="1" id="KW-0812">Transmembrane</keyword>
<evidence type="ECO:0000313" key="2">
    <source>
        <dbReference type="EMBL" id="AAS82673.1"/>
    </source>
</evidence>
<evidence type="ECO:0000313" key="3">
    <source>
        <dbReference type="Proteomes" id="UP000202635"/>
    </source>
</evidence>
<keyword evidence="1" id="KW-0472">Membrane</keyword>
<feature type="transmembrane region" description="Helical" evidence="1">
    <location>
        <begin position="6"/>
        <end position="28"/>
    </location>
</feature>
<dbReference type="EMBL" id="AY522332">
    <property type="protein sequence ID" value="AAS82673.1"/>
    <property type="molecule type" value="Genomic_DNA"/>
</dbReference>
<sequence>MQLGLGLSILFVIVICLIAYHGANMTMFRRINNKRKYLEFYDNSSVPRIEPPEEIYIPPNPLECHTPPLTKCTSNADCQLCQETRALCQEFNEQITLEFGEDESIIIEPGEKYCIALNDERARNCNPNTGLWIMRRYSEDTFSLICHCTYPGLVTQLTLYDDCDYPVGCRPHGYIADINASPLRCECDNGYVSDISISMTPYCRQQTIRDKILDPEFFPRPPCPNGMISTDFWAFNNTYLQQTNGVPICIMDPCSFDPISGERTSGYMYEFYDYMEKTQIAYCVCDYEDSLYPVYSPTTMFTGHPFTVDFPNACIKPLRFDRKFFHADVKSFWGRAETTCDMDVVIQTELDLISPNYQKICFLRQKKHPHPYGGTDFNPIDERNFIIKFTISAFRQVTHRIPQVDVYQLYTTTENRYFEDYERCFREGVGECMWEMKEECVVRFNWVEAGMACFFTTRREFLLPMRLEAFKIMCYGRPTLYRDGEIQVVHYVNANFDTFADSTTEHFTQRENLRMYVMIATGQTVHHYNDYANAGVVLGTYPHYSAL</sequence>
<organism evidence="2 3">
    <name type="scientific">Agrotis segetum granulosis virus</name>
    <name type="common">AsGV</name>
    <name type="synonym">Agrotis segetum granulovirus</name>
    <dbReference type="NCBI Taxonomy" id="10464"/>
    <lineage>
        <taxon>Viruses</taxon>
        <taxon>Viruses incertae sedis</taxon>
        <taxon>Naldaviricetes</taxon>
        <taxon>Lefavirales</taxon>
        <taxon>Baculoviridae</taxon>
        <taxon>Betabaculovirus</taxon>
        <taxon>Betabaculovirus agsegetum</taxon>
    </lineage>
</organism>
<keyword evidence="1" id="KW-1133">Transmembrane helix</keyword>
<dbReference type="InterPro" id="IPR007784">
    <property type="entry name" value="PIR"/>
</dbReference>
<protein>
    <submittedName>
        <fullName evidence="2">ORF65</fullName>
    </submittedName>
</protein>
<accession>Q6QXP8</accession>
<dbReference type="Pfam" id="PF05092">
    <property type="entry name" value="PIF"/>
    <property type="match status" value="1"/>
</dbReference>
<proteinExistence type="predicted"/>
<name>Q6QXP8_GVAS</name>
<organismHost>
    <name type="scientific">Agrotis segetum</name>
    <name type="common">Turnip moth</name>
    <dbReference type="NCBI Taxonomy" id="47767"/>
</organismHost>
<reference evidence="2 3" key="1">
    <citation type="submission" date="2004-09" db="EMBL/GenBank/DDBJ databases">
        <authorList>
            <person name="Ai X.L."/>
            <person name="Wang Z.F."/>
            <person name="Wang B."/>
            <person name="Zhang W."/>
            <person name="Li F."/>
            <person name="Fu J.H."/>
            <person name="Cui C.S."/>
            <person name="Shi Y.H."/>
            <person name="He M."/>
        </authorList>
    </citation>
    <scope>NUCLEOTIDE SEQUENCE [LARGE SCALE GENOMIC DNA]</scope>
</reference>
<evidence type="ECO:0000256" key="1">
    <source>
        <dbReference type="SAM" id="Phobius"/>
    </source>
</evidence>
<gene>
    <name evidence="2" type="primary">ORF65</name>
    <name evidence="2" type="ORF">AsGVgp065</name>
</gene>